<name>A0ABX1TVF8_9PROT</name>
<sequence>MKTLTSSPASDSAQRLDQSLLPFPSYLEDDREHGLSADQATAAAFYHPPSQPAPPAVHPLSRKHVP</sequence>
<accession>A0ABX1TVF8</accession>
<organism evidence="2 3">
    <name type="scientific">Candidatus Accumulibacter phosphatis</name>
    <dbReference type="NCBI Taxonomy" id="327160"/>
    <lineage>
        <taxon>Bacteria</taxon>
        <taxon>Pseudomonadati</taxon>
        <taxon>Pseudomonadota</taxon>
        <taxon>Betaproteobacteria</taxon>
        <taxon>Candidatus Accumulibacter</taxon>
    </lineage>
</organism>
<evidence type="ECO:0000313" key="3">
    <source>
        <dbReference type="Proteomes" id="UP000749010"/>
    </source>
</evidence>
<gene>
    <name evidence="2" type="ORF">E4Q23_06290</name>
</gene>
<proteinExistence type="predicted"/>
<evidence type="ECO:0000256" key="1">
    <source>
        <dbReference type="SAM" id="MobiDB-lite"/>
    </source>
</evidence>
<reference evidence="2 3" key="1">
    <citation type="submission" date="2019-03" db="EMBL/GenBank/DDBJ databases">
        <title>Metabolic reconstructions from genomes of highly enriched 'Candidatus Accumulibacter' and 'Candidatus Competibacter' bioreactor populations.</title>
        <authorList>
            <person name="Annavajhala M.K."/>
            <person name="Welles L."/>
            <person name="Abbas B."/>
            <person name="Sorokin D."/>
            <person name="Park H."/>
            <person name="Van Loosdrecht M."/>
            <person name="Chandran K."/>
        </authorList>
    </citation>
    <scope>NUCLEOTIDE SEQUENCE [LARGE SCALE GENOMIC DNA]</scope>
    <source>
        <strain evidence="2 3">SBR_S</strain>
    </source>
</reference>
<dbReference type="Proteomes" id="UP000749010">
    <property type="component" value="Unassembled WGS sequence"/>
</dbReference>
<evidence type="ECO:0000313" key="2">
    <source>
        <dbReference type="EMBL" id="NMQ27396.1"/>
    </source>
</evidence>
<dbReference type="RefSeq" id="WP_169065839.1">
    <property type="nucleotide sequence ID" value="NZ_SPMY01000017.1"/>
</dbReference>
<comment type="caution">
    <text evidence="2">The sequence shown here is derived from an EMBL/GenBank/DDBJ whole genome shotgun (WGS) entry which is preliminary data.</text>
</comment>
<feature type="region of interest" description="Disordered" evidence="1">
    <location>
        <begin position="1"/>
        <end position="66"/>
    </location>
</feature>
<protein>
    <submittedName>
        <fullName evidence="2">Uncharacterized protein</fullName>
    </submittedName>
</protein>
<keyword evidence="3" id="KW-1185">Reference proteome</keyword>
<feature type="compositionally biased region" description="Polar residues" evidence="1">
    <location>
        <begin position="1"/>
        <end position="17"/>
    </location>
</feature>
<dbReference type="EMBL" id="SPMY01000017">
    <property type="protein sequence ID" value="NMQ27396.1"/>
    <property type="molecule type" value="Genomic_DNA"/>
</dbReference>